<dbReference type="OrthoDB" id="194358at2759"/>
<keyword evidence="5" id="KW-0442">Lipid degradation</keyword>
<dbReference type="GO" id="GO:0016042">
    <property type="term" value="P:lipid catabolic process"/>
    <property type="evidence" value="ECO:0007669"/>
    <property type="project" value="UniProtKB-KW"/>
</dbReference>
<evidence type="ECO:0000256" key="4">
    <source>
        <dbReference type="ARBA" id="ARBA00022833"/>
    </source>
</evidence>
<keyword evidence="3" id="KW-0378">Hydrolase</keyword>
<evidence type="ECO:0000256" key="7">
    <source>
        <dbReference type="PROSITE-ProRule" id="PRU01161"/>
    </source>
</evidence>
<dbReference type="GO" id="GO:0008270">
    <property type="term" value="F:zinc ion binding"/>
    <property type="evidence" value="ECO:0007669"/>
    <property type="project" value="UniProtKB-KW"/>
</dbReference>
<dbReference type="GO" id="GO:0016020">
    <property type="term" value="C:membrane"/>
    <property type="evidence" value="ECO:0007669"/>
    <property type="project" value="TreeGrafter"/>
</dbReference>
<evidence type="ECO:0000313" key="10">
    <source>
        <dbReference type="EMBL" id="CZR51334.1"/>
    </source>
</evidence>
<dbReference type="SUPFAM" id="SSF52151">
    <property type="entry name" value="FabD/lysophospholipase-like"/>
    <property type="match status" value="1"/>
</dbReference>
<evidence type="ECO:0000256" key="5">
    <source>
        <dbReference type="ARBA" id="ARBA00022963"/>
    </source>
</evidence>
<dbReference type="InterPro" id="IPR016035">
    <property type="entry name" value="Acyl_Trfase/lysoPLipase"/>
</dbReference>
<feature type="region of interest" description="Disordered" evidence="8">
    <location>
        <begin position="1336"/>
        <end position="1415"/>
    </location>
</feature>
<dbReference type="PANTHER" id="PTHR24185:SF1">
    <property type="entry name" value="CALCIUM-INDEPENDENT PHOSPHOLIPASE A2-GAMMA"/>
    <property type="match status" value="1"/>
</dbReference>
<comment type="caution">
    <text evidence="7">Lacks conserved residue(s) required for the propagation of feature annotation.</text>
</comment>
<dbReference type="PROSITE" id="PS51635">
    <property type="entry name" value="PNPLA"/>
    <property type="match status" value="1"/>
</dbReference>
<feature type="region of interest" description="Disordered" evidence="8">
    <location>
        <begin position="239"/>
        <end position="279"/>
    </location>
</feature>
<dbReference type="Pfam" id="PF01734">
    <property type="entry name" value="Patatin"/>
    <property type="match status" value="1"/>
</dbReference>
<feature type="compositionally biased region" description="Polar residues" evidence="8">
    <location>
        <begin position="1231"/>
        <end position="1255"/>
    </location>
</feature>
<feature type="compositionally biased region" description="Polar residues" evidence="8">
    <location>
        <begin position="1204"/>
        <end position="1215"/>
    </location>
</feature>
<feature type="compositionally biased region" description="Low complexity" evidence="8">
    <location>
        <begin position="1336"/>
        <end position="1352"/>
    </location>
</feature>
<evidence type="ECO:0000256" key="8">
    <source>
        <dbReference type="SAM" id="MobiDB-lite"/>
    </source>
</evidence>
<protein>
    <recommendedName>
        <fullName evidence="9">PNPLA domain-containing protein</fullName>
    </recommendedName>
</protein>
<dbReference type="EMBL" id="FJOG01000001">
    <property type="protein sequence ID" value="CZR51334.1"/>
    <property type="molecule type" value="Genomic_DNA"/>
</dbReference>
<feature type="compositionally biased region" description="Acidic residues" evidence="8">
    <location>
        <begin position="265"/>
        <end position="274"/>
    </location>
</feature>
<accession>A0A1L7WEX6</accession>
<dbReference type="Proteomes" id="UP000184330">
    <property type="component" value="Unassembled WGS sequence"/>
</dbReference>
<dbReference type="GO" id="GO:0047499">
    <property type="term" value="F:calcium-independent phospholipase A2 activity"/>
    <property type="evidence" value="ECO:0007669"/>
    <property type="project" value="TreeGrafter"/>
</dbReference>
<feature type="region of interest" description="Disordered" evidence="8">
    <location>
        <begin position="53"/>
        <end position="72"/>
    </location>
</feature>
<dbReference type="PROSITE" id="PS00518">
    <property type="entry name" value="ZF_RING_1"/>
    <property type="match status" value="1"/>
</dbReference>
<keyword evidence="6" id="KW-0443">Lipid metabolism</keyword>
<dbReference type="InterPro" id="IPR027417">
    <property type="entry name" value="P-loop_NTPase"/>
</dbReference>
<feature type="compositionally biased region" description="Basic and acidic residues" evidence="8">
    <location>
        <begin position="1371"/>
        <end position="1381"/>
    </location>
</feature>
<gene>
    <name evidence="10" type="ORF">PAC_01209</name>
</gene>
<evidence type="ECO:0000256" key="1">
    <source>
        <dbReference type="ARBA" id="ARBA00022723"/>
    </source>
</evidence>
<feature type="compositionally biased region" description="Polar residues" evidence="8">
    <location>
        <begin position="153"/>
        <end position="163"/>
    </location>
</feature>
<feature type="domain" description="PNPLA" evidence="9">
    <location>
        <begin position="772"/>
        <end position="954"/>
    </location>
</feature>
<evidence type="ECO:0000313" key="11">
    <source>
        <dbReference type="Proteomes" id="UP000184330"/>
    </source>
</evidence>
<name>A0A1L7WEX6_9HELO</name>
<keyword evidence="2" id="KW-0863">Zinc-finger</keyword>
<keyword evidence="1" id="KW-0479">Metal-binding</keyword>
<sequence>MPSSEDDDHESGGEDVDRCDIYSCGTSSEELFFCPGCELTLCSRCWKAQGAHNPKRKNTRRSGPISPVEETKPTLHEKTRLETVRLVQPAFSNAADEETLELRLAEDADAAWFGVSRDRSDDGPLFLHDHGRYGELMAAASNSLPSRVHTQRDSQASTSSSNLPPRRTPSLVSFVGQSGAGKSTLIKLLILLEAPPGTAIPQCPIVGSSGSDVPTSEDVHLYLDPPTFHSDAPILYADCEGLDGGEREPMTTAYRSKRKPRDAPEAEESSDDETSSFQAGCSSKRELRWAKSRTERTRSFAVSRFYPRLLFTFSDMVIFVHRNPKVIESVFEQLIKWAAAALETANNQPILPYAIIVLNACPHDIDAKLWDIDFATKSLLESLSETVNKNDTFAQYAKFWRERGREVKNIEELMMCYYSSVRVIRLPTDMQPNLVFGQVQKLHAEIERGCKSARERKVDLRMLLDADEFQSYLGDAFDHYSRSLGVPFDFVQASFLHNPIPFNFGGNILKLAISMARDEKPAMDAPTIFTKLRNLVASCIMLDAVRHNILGTANHIFPQYLDHLDGALSDFCDRYWPCEYIERGITPAALQYDFDHSQHWSVMASHTLTYRCVNVRVGHDSKGHQNSHGRIFARGTYYSRFSFENSRDSFCTGAYFGLERLLNQLANFTKRGEEQVVVAGNMHRKSLQEFFNKPSKVASIILRNHSVCWCCLFEAPEHALACGHVLCTPCLKAYGRPEGRNIVRIHECPFESCSSQPRSIYIKPETAGIRILLLDDGGVRSVIQLEILHLLEQELGGKLPIQLFFDMIVAKGSGSVVALGLLNTQWNLDDCIANFLRILKQSFSSQSRRKFSKLKNSTYKYHSKALEQSLREAFTENQALSGAGTDGRVGAVPKIAIPVTSATKDASAGIKIWEAARAAMAHTLLFKPFKRTYKATNQVYGSPEQDGNPLATALSEFKNIWGSSSSASLDTVVSLGTGLGIGTTAAHAGLDIRTNFWKTGRSIIRSSKPRAQARFDQQCERTWNDHVKSLSTSNGNHVRLNIDAIDLPAFDDIEKADSLRNMVRTQIKSKEIRRLACRLLAKLFYFEKTSEPEVSSNELFLRGDIFCRIPDGTPALAEVGNLFLNGRFHLSKLIVQEASGSPQPFDVSQQVIEDMIHDLQFRMPELKIRLSQQAAEVDITLLFANRKEYSISGFPRTLAGKGAQTRSNARNSVGSATGIRRRPQWSPPSPTSARNSSFDSGIQLSSRPASLSSTPIAPPPRSPRRLVQQPPQELPGSSPLTLQELPANDTRDPRSIAKAMKLELERYKIRKEKVAPLEERLRRLEANQDVLTSLLEGLQSPSSSGSGSVLNSRDFDDSPLIDFSRTNTVRKPGDSRGEYDGHQILIPNGSSSKADRVLGRNPNADGSGAGSFLDS</sequence>
<evidence type="ECO:0000256" key="2">
    <source>
        <dbReference type="ARBA" id="ARBA00022771"/>
    </source>
</evidence>
<dbReference type="Gene3D" id="3.40.1090.10">
    <property type="entry name" value="Cytosolic phospholipase A2 catalytic domain"/>
    <property type="match status" value="1"/>
</dbReference>
<feature type="region of interest" description="Disordered" evidence="8">
    <location>
        <begin position="142"/>
        <end position="168"/>
    </location>
</feature>
<dbReference type="STRING" id="576137.A0A1L7WEX6"/>
<reference evidence="10 11" key="1">
    <citation type="submission" date="2016-03" db="EMBL/GenBank/DDBJ databases">
        <authorList>
            <person name="Ploux O."/>
        </authorList>
    </citation>
    <scope>NUCLEOTIDE SEQUENCE [LARGE SCALE GENOMIC DNA]</scope>
    <source>
        <strain evidence="10 11">UAMH 11012</strain>
    </source>
</reference>
<dbReference type="SUPFAM" id="SSF52540">
    <property type="entry name" value="P-loop containing nucleoside triphosphate hydrolases"/>
    <property type="match status" value="1"/>
</dbReference>
<dbReference type="GO" id="GO:0019369">
    <property type="term" value="P:arachidonate metabolic process"/>
    <property type="evidence" value="ECO:0007669"/>
    <property type="project" value="TreeGrafter"/>
</dbReference>
<feature type="region of interest" description="Disordered" evidence="8">
    <location>
        <begin position="1196"/>
        <end position="1294"/>
    </location>
</feature>
<evidence type="ECO:0000259" key="9">
    <source>
        <dbReference type="PROSITE" id="PS51635"/>
    </source>
</evidence>
<dbReference type="InterPro" id="IPR017907">
    <property type="entry name" value="Znf_RING_CS"/>
</dbReference>
<evidence type="ECO:0000256" key="3">
    <source>
        <dbReference type="ARBA" id="ARBA00022801"/>
    </source>
</evidence>
<keyword evidence="11" id="KW-1185">Reference proteome</keyword>
<dbReference type="InterPro" id="IPR002641">
    <property type="entry name" value="PNPLA_dom"/>
</dbReference>
<evidence type="ECO:0000256" key="6">
    <source>
        <dbReference type="ARBA" id="ARBA00023098"/>
    </source>
</evidence>
<dbReference type="PANTHER" id="PTHR24185">
    <property type="entry name" value="CALCIUM-INDEPENDENT PHOSPHOLIPASE A2-GAMMA"/>
    <property type="match status" value="1"/>
</dbReference>
<keyword evidence="4" id="KW-0862">Zinc</keyword>
<proteinExistence type="predicted"/>
<dbReference type="GO" id="GO:0046486">
    <property type="term" value="P:glycerolipid metabolic process"/>
    <property type="evidence" value="ECO:0007669"/>
    <property type="project" value="UniProtKB-ARBA"/>
</dbReference>
<organism evidence="10 11">
    <name type="scientific">Phialocephala subalpina</name>
    <dbReference type="NCBI Taxonomy" id="576137"/>
    <lineage>
        <taxon>Eukaryota</taxon>
        <taxon>Fungi</taxon>
        <taxon>Dikarya</taxon>
        <taxon>Ascomycota</taxon>
        <taxon>Pezizomycotina</taxon>
        <taxon>Leotiomycetes</taxon>
        <taxon>Helotiales</taxon>
        <taxon>Mollisiaceae</taxon>
        <taxon>Phialocephala</taxon>
        <taxon>Phialocephala fortinii species complex</taxon>
    </lineage>
</organism>